<reference evidence="1" key="1">
    <citation type="submission" date="2023-05" db="EMBL/GenBank/DDBJ databases">
        <title>Metabolic capabilities are highly conserved among human nasal-associated Corynebacterium species in pangenomic analyses.</title>
        <authorList>
            <person name="Tran T.H."/>
            <person name="Roberts A.Q."/>
            <person name="Escapa I.F."/>
            <person name="Gao W."/>
            <person name="Conlan S."/>
            <person name="Kong H."/>
            <person name="Segre J.A."/>
            <person name="Kelly M.S."/>
            <person name="Lemon K.P."/>
        </authorList>
    </citation>
    <scope>NUCLEOTIDE SEQUENCE</scope>
    <source>
        <strain evidence="1">KPL2618</strain>
    </source>
</reference>
<evidence type="ECO:0000313" key="1">
    <source>
        <dbReference type="EMBL" id="MDK4334024.1"/>
    </source>
</evidence>
<organism evidence="1 2">
    <name type="scientific">Corynebacterium accolens</name>
    <dbReference type="NCBI Taxonomy" id="38284"/>
    <lineage>
        <taxon>Bacteria</taxon>
        <taxon>Bacillati</taxon>
        <taxon>Actinomycetota</taxon>
        <taxon>Actinomycetes</taxon>
        <taxon>Mycobacteriales</taxon>
        <taxon>Corynebacteriaceae</taxon>
        <taxon>Corynebacterium</taxon>
    </lineage>
</organism>
<name>A0AAP4FAZ5_9CORY</name>
<dbReference type="RefSeq" id="WP_284641516.1">
    <property type="nucleotide sequence ID" value="NZ_JASNVU010000001.1"/>
</dbReference>
<dbReference type="AlphaFoldDB" id="A0AAP4FAZ5"/>
<protein>
    <recommendedName>
        <fullName evidence="3">Phage tail protein</fullName>
    </recommendedName>
</protein>
<gene>
    <name evidence="1" type="ORF">QPX58_01125</name>
</gene>
<dbReference type="Proteomes" id="UP001230317">
    <property type="component" value="Unassembled WGS sequence"/>
</dbReference>
<comment type="caution">
    <text evidence="1">The sequence shown here is derived from an EMBL/GenBank/DDBJ whole genome shotgun (WGS) entry which is preliminary data.</text>
</comment>
<dbReference type="EMBL" id="JASNVU010000001">
    <property type="protein sequence ID" value="MDK4334024.1"/>
    <property type="molecule type" value="Genomic_DNA"/>
</dbReference>
<proteinExistence type="predicted"/>
<accession>A0AAP4FAZ5</accession>
<evidence type="ECO:0000313" key="2">
    <source>
        <dbReference type="Proteomes" id="UP001230317"/>
    </source>
</evidence>
<evidence type="ECO:0008006" key="3">
    <source>
        <dbReference type="Google" id="ProtNLM"/>
    </source>
</evidence>
<sequence length="147" mass="15934">MTSPSSASEAVRRKIHKMGPGTFVLGSVGTMLDISCQITNFKVSAEADAEDSEPVLCGDNIPGQRNYTWTVSGTAFQDIETDGLIDFTWKNAGTEMPFKFVPDSATESTITGRVMVDPVEYGGDVNQKNKSDFEWAAVGTPNFKPNE</sequence>